<feature type="domain" description="FBD" evidence="1">
    <location>
        <begin position="351"/>
        <end position="422"/>
    </location>
</feature>
<dbReference type="Pfam" id="PF08387">
    <property type="entry name" value="FBD"/>
    <property type="match status" value="1"/>
</dbReference>
<dbReference type="PANTHER" id="PTHR31900">
    <property type="entry name" value="F-BOX/RNI SUPERFAMILY PROTEIN-RELATED"/>
    <property type="match status" value="1"/>
</dbReference>
<evidence type="ECO:0000259" key="1">
    <source>
        <dbReference type="SMART" id="SM00579"/>
    </source>
</evidence>
<sequence>MDRISGLPDELLLRVLSLLPNAKDVVATMVLSKRWQFLWMMVPKLVYDDSYQNPEYGEFARFVDRSLFMREASGIDTLHFKLGQLCGNGDIQWWIRAARKFCVRELIIEIDSSTSVSPAILPRSLYTECRMLVTLKLNNAILVDVSAPTSFPSLKTLSLVSVKYPGDEFVKSFLSNCHVLENLVVEQCLDDNVSIFSVKVPSLKRLVLHTSEKRAIDYANGFVVEAPSLEYLDILDQTGGFCVIENGMPNIAEAYVNVYHNHAVEFLSSITSVKRLYLCLITSKDMYPVKCVFHRLVHITLCTCEIEWLNLLMSLLRGSPKLISLKLEQFHRHRAFSAPLPLWDEQSSVPECVLSSLETVEWVNYEGTEAEKELVEFFLRNGSCLKKFVISPKSVNPHEKYEMIKELTLSCRRSPTCQLAFG</sequence>
<keyword evidence="3" id="KW-1185">Reference proteome</keyword>
<gene>
    <name evidence="2" type="ORF">ISN44_As13g012560</name>
</gene>
<evidence type="ECO:0000313" key="3">
    <source>
        <dbReference type="Proteomes" id="UP000694251"/>
    </source>
</evidence>
<dbReference type="OrthoDB" id="612216at2759"/>
<dbReference type="EMBL" id="JAEFBJ010000013">
    <property type="protein sequence ID" value="KAG7537359.1"/>
    <property type="molecule type" value="Genomic_DNA"/>
</dbReference>
<dbReference type="PANTHER" id="PTHR31900:SF34">
    <property type="entry name" value="EMB|CAB62440.1-RELATED"/>
    <property type="match status" value="1"/>
</dbReference>
<dbReference type="InterPro" id="IPR006566">
    <property type="entry name" value="FBD"/>
</dbReference>
<protein>
    <submittedName>
        <fullName evidence="2">F-box-like domain superfamily</fullName>
    </submittedName>
</protein>
<comment type="caution">
    <text evidence="2">The sequence shown here is derived from an EMBL/GenBank/DDBJ whole genome shotgun (WGS) entry which is preliminary data.</text>
</comment>
<organism evidence="2 3">
    <name type="scientific">Arabidopsis suecica</name>
    <name type="common">Swedish thale-cress</name>
    <name type="synonym">Cardaminopsis suecica</name>
    <dbReference type="NCBI Taxonomy" id="45249"/>
    <lineage>
        <taxon>Eukaryota</taxon>
        <taxon>Viridiplantae</taxon>
        <taxon>Streptophyta</taxon>
        <taxon>Embryophyta</taxon>
        <taxon>Tracheophyta</taxon>
        <taxon>Spermatophyta</taxon>
        <taxon>Magnoliopsida</taxon>
        <taxon>eudicotyledons</taxon>
        <taxon>Gunneridae</taxon>
        <taxon>Pentapetalae</taxon>
        <taxon>rosids</taxon>
        <taxon>malvids</taxon>
        <taxon>Brassicales</taxon>
        <taxon>Brassicaceae</taxon>
        <taxon>Camelineae</taxon>
        <taxon>Arabidopsis</taxon>
    </lineage>
</organism>
<reference evidence="2 3" key="1">
    <citation type="submission" date="2020-12" db="EMBL/GenBank/DDBJ databases">
        <title>Concerted genomic and epigenomic changes stabilize Arabidopsis allopolyploids.</title>
        <authorList>
            <person name="Chen Z."/>
        </authorList>
    </citation>
    <scope>NUCLEOTIDE SEQUENCE [LARGE SCALE GENOMIC DNA]</scope>
    <source>
        <strain evidence="2">As9502</strain>
        <tissue evidence="2">Leaf</tissue>
    </source>
</reference>
<dbReference type="InterPro" id="IPR050232">
    <property type="entry name" value="FBL13/AtMIF1-like"/>
</dbReference>
<dbReference type="InterPro" id="IPR001810">
    <property type="entry name" value="F-box_dom"/>
</dbReference>
<dbReference type="SMART" id="SM00579">
    <property type="entry name" value="FBD"/>
    <property type="match status" value="1"/>
</dbReference>
<name>A0A8T1XRK8_ARASU</name>
<dbReference type="Proteomes" id="UP000694251">
    <property type="component" value="Chromosome 13"/>
</dbReference>
<dbReference type="InterPro" id="IPR055411">
    <property type="entry name" value="LRR_FXL15/At3g58940/PEG3-like"/>
</dbReference>
<accession>A0A8T1XRK8</accession>
<dbReference type="AlphaFoldDB" id="A0A8T1XRK8"/>
<proteinExistence type="predicted"/>
<evidence type="ECO:0000313" key="2">
    <source>
        <dbReference type="EMBL" id="KAG7537359.1"/>
    </source>
</evidence>
<dbReference type="Pfam" id="PF24758">
    <property type="entry name" value="LRR_At5g56370"/>
    <property type="match status" value="1"/>
</dbReference>
<dbReference type="Pfam" id="PF00646">
    <property type="entry name" value="F-box"/>
    <property type="match status" value="1"/>
</dbReference>